<keyword evidence="6" id="KW-1185">Reference proteome</keyword>
<evidence type="ECO:0000313" key="6">
    <source>
        <dbReference type="Proteomes" id="UP000004995"/>
    </source>
</evidence>
<dbReference type="InterPro" id="IPR004140">
    <property type="entry name" value="Exo70"/>
</dbReference>
<comment type="function">
    <text evidence="3">Component of the exocyst complex.</text>
</comment>
<keyword evidence="2 3" id="KW-0813">Transport</keyword>
<name>K3ZNN1_SETIT</name>
<organism evidence="5 6">
    <name type="scientific">Setaria italica</name>
    <name type="common">Foxtail millet</name>
    <name type="synonym">Panicum italicum</name>
    <dbReference type="NCBI Taxonomy" id="4555"/>
    <lineage>
        <taxon>Eukaryota</taxon>
        <taxon>Viridiplantae</taxon>
        <taxon>Streptophyta</taxon>
        <taxon>Embryophyta</taxon>
        <taxon>Tracheophyta</taxon>
        <taxon>Spermatophyta</taxon>
        <taxon>Magnoliopsida</taxon>
        <taxon>Liliopsida</taxon>
        <taxon>Poales</taxon>
        <taxon>Poaceae</taxon>
        <taxon>PACMAD clade</taxon>
        <taxon>Panicoideae</taxon>
        <taxon>Panicodae</taxon>
        <taxon>Paniceae</taxon>
        <taxon>Cenchrinae</taxon>
        <taxon>Setaria</taxon>
    </lineage>
</organism>
<keyword evidence="3" id="KW-0653">Protein transport</keyword>
<comment type="similarity">
    <text evidence="1 3">Belongs to the EXO70 family.</text>
</comment>
<dbReference type="HOGENOM" id="CLU_026956_0_0_1"/>
<dbReference type="AlphaFoldDB" id="K3ZNN1"/>
<feature type="domain" description="Exocyst complex subunit Exo70 C-terminal" evidence="4">
    <location>
        <begin position="4"/>
        <end position="246"/>
    </location>
</feature>
<dbReference type="eggNOG" id="KOG2344">
    <property type="taxonomic scope" value="Eukaryota"/>
</dbReference>
<dbReference type="PANTHER" id="PTHR12542:SF170">
    <property type="entry name" value="EXOCYST SUBUNIT EXO70 FAMILY PROTEIN"/>
    <property type="match status" value="1"/>
</dbReference>
<evidence type="ECO:0000256" key="3">
    <source>
        <dbReference type="RuleBase" id="RU365026"/>
    </source>
</evidence>
<dbReference type="GO" id="GO:0015031">
    <property type="term" value="P:protein transport"/>
    <property type="evidence" value="ECO:0007669"/>
    <property type="project" value="UniProtKB-KW"/>
</dbReference>
<reference evidence="5" key="2">
    <citation type="submission" date="2018-08" db="UniProtKB">
        <authorList>
            <consortium name="EnsemblPlants"/>
        </authorList>
    </citation>
    <scope>IDENTIFICATION</scope>
    <source>
        <strain evidence="5">Yugu1</strain>
    </source>
</reference>
<dbReference type="PANTHER" id="PTHR12542">
    <property type="entry name" value="EXOCYST COMPLEX PROTEIN EXO70"/>
    <property type="match status" value="1"/>
</dbReference>
<dbReference type="SUPFAM" id="SSF74788">
    <property type="entry name" value="Cullin repeat-like"/>
    <property type="match status" value="1"/>
</dbReference>
<dbReference type="OMA" id="NTHFQWQ"/>
<dbReference type="Gramene" id="KQK93717">
    <property type="protein sequence ID" value="KQK93717"/>
    <property type="gene ID" value="SETIT_028211mg"/>
</dbReference>
<dbReference type="FunCoup" id="K3ZNN1">
    <property type="interactions" value="8"/>
</dbReference>
<dbReference type="InterPro" id="IPR016159">
    <property type="entry name" value="Cullin_repeat-like_dom_sf"/>
</dbReference>
<dbReference type="EMBL" id="AGNK02004644">
    <property type="status" value="NOT_ANNOTATED_CDS"/>
    <property type="molecule type" value="Genomic_DNA"/>
</dbReference>
<dbReference type="InParanoid" id="K3ZNN1"/>
<dbReference type="EnsemblPlants" id="KQK93717">
    <property type="protein sequence ID" value="KQK93717"/>
    <property type="gene ID" value="SETIT_028211mg"/>
</dbReference>
<evidence type="ECO:0000256" key="2">
    <source>
        <dbReference type="ARBA" id="ARBA00022448"/>
    </source>
</evidence>
<dbReference type="Gene3D" id="1.20.1280.170">
    <property type="entry name" value="Exocyst complex component Exo70"/>
    <property type="match status" value="1"/>
</dbReference>
<sequence>QGSKLLSLLSEKEHRLEEAIWNTMEEVRTRVLNDDDDDNERGIQTWQGSPDICKVTRSLATYIKSLWDNYWRLNYIVRAAAELGSYVPSRGIITSFHLSAQQVKTDPLTTLALEMVFSLEVKLAKRSESFPDHSLRFLFLVNNTHFQWQQLHPFFSMKYKEVLGLKIEDYIQKYLQASWAPIMSCLYNHTPRWFRKNSALPKFDSKFQKTYTAHKHWKVPDPELRTRLRKAIVEEVVPGLTGYLEDNNVTSPGVTPQEREEMLLELFEG</sequence>
<dbReference type="GO" id="GO:0005546">
    <property type="term" value="F:phosphatidylinositol-4,5-bisphosphate binding"/>
    <property type="evidence" value="ECO:0007669"/>
    <property type="project" value="InterPro"/>
</dbReference>
<dbReference type="Proteomes" id="UP000004995">
    <property type="component" value="Unassembled WGS sequence"/>
</dbReference>
<dbReference type="InterPro" id="IPR046364">
    <property type="entry name" value="Exo70_C"/>
</dbReference>
<dbReference type="GO" id="GO:0000145">
    <property type="term" value="C:exocyst"/>
    <property type="evidence" value="ECO:0000318"/>
    <property type="project" value="GO_Central"/>
</dbReference>
<accession>K3ZNN1</accession>
<dbReference type="GO" id="GO:0006887">
    <property type="term" value="P:exocytosis"/>
    <property type="evidence" value="ECO:0000318"/>
    <property type="project" value="GO_Central"/>
</dbReference>
<evidence type="ECO:0000259" key="4">
    <source>
        <dbReference type="Pfam" id="PF03081"/>
    </source>
</evidence>
<dbReference type="STRING" id="4555.K3ZNN1"/>
<evidence type="ECO:0000256" key="1">
    <source>
        <dbReference type="ARBA" id="ARBA00006756"/>
    </source>
</evidence>
<keyword evidence="3" id="KW-0268">Exocytosis</keyword>
<reference evidence="6" key="1">
    <citation type="journal article" date="2012" name="Nat. Biotechnol.">
        <title>Reference genome sequence of the model plant Setaria.</title>
        <authorList>
            <person name="Bennetzen J.L."/>
            <person name="Schmutz J."/>
            <person name="Wang H."/>
            <person name="Percifield R."/>
            <person name="Hawkins J."/>
            <person name="Pontaroli A.C."/>
            <person name="Estep M."/>
            <person name="Feng L."/>
            <person name="Vaughn J.N."/>
            <person name="Grimwood J."/>
            <person name="Jenkins J."/>
            <person name="Barry K."/>
            <person name="Lindquist E."/>
            <person name="Hellsten U."/>
            <person name="Deshpande S."/>
            <person name="Wang X."/>
            <person name="Wu X."/>
            <person name="Mitros T."/>
            <person name="Triplett J."/>
            <person name="Yang X."/>
            <person name="Ye C.Y."/>
            <person name="Mauro-Herrera M."/>
            <person name="Wang L."/>
            <person name="Li P."/>
            <person name="Sharma M."/>
            <person name="Sharma R."/>
            <person name="Ronald P.C."/>
            <person name="Panaud O."/>
            <person name="Kellogg E.A."/>
            <person name="Brutnell T.P."/>
            <person name="Doust A.N."/>
            <person name="Tuskan G.A."/>
            <person name="Rokhsar D."/>
            <person name="Devos K.M."/>
        </authorList>
    </citation>
    <scope>NUCLEOTIDE SEQUENCE [LARGE SCALE GENOMIC DNA]</scope>
    <source>
        <strain evidence="6">cv. Yugu1</strain>
    </source>
</reference>
<dbReference type="Pfam" id="PF03081">
    <property type="entry name" value="Exo70_C"/>
    <property type="match status" value="1"/>
</dbReference>
<evidence type="ECO:0000313" key="5">
    <source>
        <dbReference type="EnsemblPlants" id="KQK93717"/>
    </source>
</evidence>
<protein>
    <recommendedName>
        <fullName evidence="3">Exocyst subunit Exo70 family protein</fullName>
    </recommendedName>
</protein>
<proteinExistence type="inferred from homology"/>